<keyword evidence="1" id="KW-1133">Transmembrane helix</keyword>
<keyword evidence="1" id="KW-0812">Transmembrane</keyword>
<evidence type="ECO:0000256" key="1">
    <source>
        <dbReference type="SAM" id="Phobius"/>
    </source>
</evidence>
<dbReference type="STRING" id="901.DESPIGER_1538"/>
<reference evidence="2 3" key="2">
    <citation type="submission" date="2008-10" db="EMBL/GenBank/DDBJ databases">
        <authorList>
            <person name="Fulton L."/>
            <person name="Clifton S."/>
            <person name="Fulton B."/>
            <person name="Xu J."/>
            <person name="Minx P."/>
            <person name="Pepin K.H."/>
            <person name="Johnson M."/>
            <person name="Bhonagiri V."/>
            <person name="Nash W.E."/>
            <person name="Mardis E.R."/>
            <person name="Wilson R.K."/>
        </authorList>
    </citation>
    <scope>NUCLEOTIDE SEQUENCE [LARGE SCALE GENOMIC DNA]</scope>
    <source>
        <strain evidence="2 3">ATCC 29098</strain>
    </source>
</reference>
<dbReference type="PANTHER" id="PTHR38602">
    <property type="entry name" value="INNER MEMBRANE PROTEIN-RELATED"/>
    <property type="match status" value="1"/>
</dbReference>
<evidence type="ECO:0000313" key="3">
    <source>
        <dbReference type="Proteomes" id="UP000003676"/>
    </source>
</evidence>
<dbReference type="PANTHER" id="PTHR38602:SF1">
    <property type="entry name" value="INNER MEMBRANE PROTEIN"/>
    <property type="match status" value="1"/>
</dbReference>
<keyword evidence="1" id="KW-0472">Membrane</keyword>
<dbReference type="Proteomes" id="UP000003676">
    <property type="component" value="Unassembled WGS sequence"/>
</dbReference>
<accession>B6WXU4</accession>
<protein>
    <recommendedName>
        <fullName evidence="4">DUF2065 domain-containing protein</fullName>
    </recommendedName>
</protein>
<organism evidence="2 3">
    <name type="scientific">Desulfovibrio piger ATCC 29098</name>
    <dbReference type="NCBI Taxonomy" id="411464"/>
    <lineage>
        <taxon>Bacteria</taxon>
        <taxon>Pseudomonadati</taxon>
        <taxon>Thermodesulfobacteriota</taxon>
        <taxon>Desulfovibrionia</taxon>
        <taxon>Desulfovibrionales</taxon>
        <taxon>Desulfovibrionaceae</taxon>
        <taxon>Desulfovibrio</taxon>
    </lineage>
</organism>
<reference evidence="2 3" key="1">
    <citation type="submission" date="2008-10" db="EMBL/GenBank/DDBJ databases">
        <title>Draft genome sequence of Desulvovibrio piger (ATCC 29098).</title>
        <authorList>
            <person name="Sudarsanam P."/>
            <person name="Ley R."/>
            <person name="Guruge J."/>
            <person name="Turnbaugh P.J."/>
            <person name="Mahowald M."/>
            <person name="Liep D."/>
            <person name="Gordon J."/>
        </authorList>
    </citation>
    <scope>NUCLEOTIDE SEQUENCE [LARGE SCALE GENOMIC DNA]</scope>
    <source>
        <strain evidence="2 3">ATCC 29098</strain>
    </source>
</reference>
<dbReference type="EMBL" id="ABXU01000084">
    <property type="protein sequence ID" value="EEB32182.1"/>
    <property type="molecule type" value="Genomic_DNA"/>
</dbReference>
<dbReference type="AlphaFoldDB" id="B6WXU4"/>
<evidence type="ECO:0000313" key="2">
    <source>
        <dbReference type="EMBL" id="EEB32182.1"/>
    </source>
</evidence>
<dbReference type="InterPro" id="IPR019201">
    <property type="entry name" value="DUF2065"/>
</dbReference>
<dbReference type="Pfam" id="PF09838">
    <property type="entry name" value="DUF2065"/>
    <property type="match status" value="1"/>
</dbReference>
<dbReference type="eggNOG" id="COG3242">
    <property type="taxonomic scope" value="Bacteria"/>
</dbReference>
<dbReference type="HOGENOM" id="CLU_179416_2_0_7"/>
<comment type="caution">
    <text evidence="2">The sequence shown here is derived from an EMBL/GenBank/DDBJ whole genome shotgun (WGS) entry which is preliminary data.</text>
</comment>
<name>B6WXU4_9BACT</name>
<feature type="transmembrane region" description="Helical" evidence="1">
    <location>
        <begin position="46"/>
        <end position="66"/>
    </location>
</feature>
<sequence length="69" mass="7507">MKDMTFDWKPFLAALGLAILLEGLVWALAPDAMRRAVILIAQMPKSSIRVLGLAALALGLFLVWLARSA</sequence>
<evidence type="ECO:0008006" key="4">
    <source>
        <dbReference type="Google" id="ProtNLM"/>
    </source>
</evidence>
<proteinExistence type="predicted"/>
<gene>
    <name evidence="2" type="ORF">DESPIG_02924</name>
</gene>